<dbReference type="SUPFAM" id="SSF53756">
    <property type="entry name" value="UDP-Glycosyltransferase/glycogen phosphorylase"/>
    <property type="match status" value="1"/>
</dbReference>
<dbReference type="AlphaFoldDB" id="A0A1G2ICI3"/>
<evidence type="ECO:0008006" key="5">
    <source>
        <dbReference type="Google" id="ProtNLM"/>
    </source>
</evidence>
<dbReference type="EMBL" id="MHPA01000028">
    <property type="protein sequence ID" value="OGZ72281.1"/>
    <property type="molecule type" value="Genomic_DNA"/>
</dbReference>
<dbReference type="Proteomes" id="UP000176774">
    <property type="component" value="Unassembled WGS sequence"/>
</dbReference>
<dbReference type="Pfam" id="PF00534">
    <property type="entry name" value="Glycos_transf_1"/>
    <property type="match status" value="1"/>
</dbReference>
<organism evidence="3 4">
    <name type="scientific">Candidatus Staskawiczbacteria bacterium RIFCSPLOWO2_01_FULL_38_12b</name>
    <dbReference type="NCBI Taxonomy" id="1802214"/>
    <lineage>
        <taxon>Bacteria</taxon>
        <taxon>Candidatus Staskawicziibacteriota</taxon>
    </lineage>
</organism>
<gene>
    <name evidence="3" type="ORF">A2908_04035</name>
</gene>
<dbReference type="InterPro" id="IPR028098">
    <property type="entry name" value="Glyco_trans_4-like_N"/>
</dbReference>
<dbReference type="Gene3D" id="3.40.50.2000">
    <property type="entry name" value="Glycogen Phosphorylase B"/>
    <property type="match status" value="2"/>
</dbReference>
<comment type="caution">
    <text evidence="3">The sequence shown here is derived from an EMBL/GenBank/DDBJ whole genome shotgun (WGS) entry which is preliminary data.</text>
</comment>
<dbReference type="CDD" id="cd03811">
    <property type="entry name" value="GT4_GT28_WabH-like"/>
    <property type="match status" value="1"/>
</dbReference>
<evidence type="ECO:0000259" key="1">
    <source>
        <dbReference type="Pfam" id="PF00534"/>
    </source>
</evidence>
<reference evidence="3 4" key="1">
    <citation type="journal article" date="2016" name="Nat. Commun.">
        <title>Thousands of microbial genomes shed light on interconnected biogeochemical processes in an aquifer system.</title>
        <authorList>
            <person name="Anantharaman K."/>
            <person name="Brown C.T."/>
            <person name="Hug L.A."/>
            <person name="Sharon I."/>
            <person name="Castelle C.J."/>
            <person name="Probst A.J."/>
            <person name="Thomas B.C."/>
            <person name="Singh A."/>
            <person name="Wilkins M.J."/>
            <person name="Karaoz U."/>
            <person name="Brodie E.L."/>
            <person name="Williams K.H."/>
            <person name="Hubbard S.S."/>
            <person name="Banfield J.F."/>
        </authorList>
    </citation>
    <scope>NUCLEOTIDE SEQUENCE [LARGE SCALE GENOMIC DNA]</scope>
</reference>
<evidence type="ECO:0000259" key="2">
    <source>
        <dbReference type="Pfam" id="PF13439"/>
    </source>
</evidence>
<dbReference type="InterPro" id="IPR001296">
    <property type="entry name" value="Glyco_trans_1"/>
</dbReference>
<proteinExistence type="predicted"/>
<dbReference type="PANTHER" id="PTHR12526:SF630">
    <property type="entry name" value="GLYCOSYLTRANSFERASE"/>
    <property type="match status" value="1"/>
</dbReference>
<sequence>MDSNNKVRITFFLPSLECGGTERNTVNLLSDLDKKNYVVSLLLAEKKGDFIKDVPKEVPIFSFNAHSLFKIFFSLMAYFKEEKTDIFVSAFPRFNAVVLLAKKFSGGKSKIIITEHLSFFLLSKNAKTVSHRFIARFLFPYFIKIFYPTADAIVCVSKGIADEIFTMTGHWDKIKVIYNPVTDDKILKMAEKKVDHEWFRNPYIPIILMVGRLSKTKDQPTLFKALSLIVEKQPARLVIVGSGTEEHKLKKLADKLNLSKNILFLGFQDNPYKYMKKASVFVLSSLQEGFGNVIVEAMACGTPVVATDCKSGPSEIIQDGINGLLVPPQDQISLANAILRILNDPHLAEKFSFEGRKRAEFFSVKKSLEEYEDTFQKLIYG</sequence>
<dbReference type="Pfam" id="PF13439">
    <property type="entry name" value="Glyco_transf_4"/>
    <property type="match status" value="1"/>
</dbReference>
<name>A0A1G2ICI3_9BACT</name>
<accession>A0A1G2ICI3</accession>
<protein>
    <recommendedName>
        <fullName evidence="5">Glycosyl transferase</fullName>
    </recommendedName>
</protein>
<dbReference type="GO" id="GO:0016757">
    <property type="term" value="F:glycosyltransferase activity"/>
    <property type="evidence" value="ECO:0007669"/>
    <property type="project" value="InterPro"/>
</dbReference>
<feature type="domain" description="Glycosyltransferase subfamily 4-like N-terminal" evidence="2">
    <location>
        <begin position="19"/>
        <end position="184"/>
    </location>
</feature>
<evidence type="ECO:0000313" key="3">
    <source>
        <dbReference type="EMBL" id="OGZ72281.1"/>
    </source>
</evidence>
<dbReference type="PANTHER" id="PTHR12526">
    <property type="entry name" value="GLYCOSYLTRANSFERASE"/>
    <property type="match status" value="1"/>
</dbReference>
<dbReference type="STRING" id="1802214.A2908_04035"/>
<evidence type="ECO:0000313" key="4">
    <source>
        <dbReference type="Proteomes" id="UP000176774"/>
    </source>
</evidence>
<feature type="domain" description="Glycosyl transferase family 1" evidence="1">
    <location>
        <begin position="205"/>
        <end position="358"/>
    </location>
</feature>